<name>A0A812T2B2_SYMPI</name>
<keyword evidence="3" id="KW-1185">Reference proteome</keyword>
<dbReference type="Proteomes" id="UP000649617">
    <property type="component" value="Unassembled WGS sequence"/>
</dbReference>
<dbReference type="EMBL" id="CAJNIZ010029335">
    <property type="protein sequence ID" value="CAE7515181.1"/>
    <property type="molecule type" value="Genomic_DNA"/>
</dbReference>
<reference evidence="2" key="1">
    <citation type="submission" date="2021-02" db="EMBL/GenBank/DDBJ databases">
        <authorList>
            <person name="Dougan E. K."/>
            <person name="Rhodes N."/>
            <person name="Thang M."/>
            <person name="Chan C."/>
        </authorList>
    </citation>
    <scope>NUCLEOTIDE SEQUENCE</scope>
</reference>
<feature type="coiled-coil region" evidence="1">
    <location>
        <begin position="355"/>
        <end position="382"/>
    </location>
</feature>
<accession>A0A812T2B2</accession>
<protein>
    <submittedName>
        <fullName evidence="2">Uncharacterized protein</fullName>
    </submittedName>
</protein>
<feature type="coiled-coil region" evidence="1">
    <location>
        <begin position="80"/>
        <end position="153"/>
    </location>
</feature>
<comment type="caution">
    <text evidence="2">The sequence shown here is derived from an EMBL/GenBank/DDBJ whole genome shotgun (WGS) entry which is preliminary data.</text>
</comment>
<evidence type="ECO:0000313" key="2">
    <source>
        <dbReference type="EMBL" id="CAE7515181.1"/>
    </source>
</evidence>
<proteinExistence type="predicted"/>
<evidence type="ECO:0000313" key="3">
    <source>
        <dbReference type="Proteomes" id="UP000649617"/>
    </source>
</evidence>
<evidence type="ECO:0000256" key="1">
    <source>
        <dbReference type="SAM" id="Coils"/>
    </source>
</evidence>
<keyword evidence="1" id="KW-0175">Coiled coil</keyword>
<dbReference type="AlphaFoldDB" id="A0A812T2B2"/>
<sequence>MFVDAETKWAEAKVAHAVRRAIQKIRVCTPENRETLEAEMVQTLSSREVELGSLLDQVRLECDRALEIADKRVTYVQQQRQEEEEKMRKPKEALEELEQMLASFRQSCLEFEEQIAEEGTVSPEQVSAAEGRFEEFNSKAKKFRDELKEFVAQHSKEFQNQKLPLAIRQGWLEQVRTCAMASKEADELIEKGRTAVTEAKTLAKKELLTAAKTRLDEELREAPAAFAKAQQLVMVCEEKVQPFVGIPQGKDEHQMQSIAKELDNMVGSASEGVVSARSTLSSQTANVEVADEIKEDIEQYMQDQTKRLRIRLGQLDRRILRVRNLVCNYQKDLQKEKSGKIIRDLKAKALDSIEDSKVQEKAEEAEAAIKEAERKSEKLKAMDTLPLPELQARAVSTSLQNSETVYGSAEDGLQQVEAGLVKAAKETLDSVTNMLCPLQDWGIAVCIIPQDAQVAAATSDKDVDDDVRVTLCKHVLSKKSRVLDASAPVTVVRRAVFFSQVSRPEEQAAFSGAAGEEGVQRG</sequence>
<gene>
    <name evidence="2" type="ORF">SPIL2461_LOCUS13448</name>
</gene>
<dbReference type="OrthoDB" id="429467at2759"/>
<organism evidence="2 3">
    <name type="scientific">Symbiodinium pilosum</name>
    <name type="common">Dinoflagellate</name>
    <dbReference type="NCBI Taxonomy" id="2952"/>
    <lineage>
        <taxon>Eukaryota</taxon>
        <taxon>Sar</taxon>
        <taxon>Alveolata</taxon>
        <taxon>Dinophyceae</taxon>
        <taxon>Suessiales</taxon>
        <taxon>Symbiodiniaceae</taxon>
        <taxon>Symbiodinium</taxon>
    </lineage>
</organism>